<keyword evidence="6" id="KW-0808">Transferase</keyword>
<dbReference type="PANTHER" id="PTHR11129:SF1">
    <property type="entry name" value="PROTEIN FARNESYLTRANSFERASE_GERANYLGERANYLTRANSFERASE TYPE-1 SUBUNIT ALPHA"/>
    <property type="match status" value="1"/>
</dbReference>
<keyword evidence="7" id="KW-0677">Repeat</keyword>
<dbReference type="GO" id="GO:0004660">
    <property type="term" value="F:protein farnesyltransferase activity"/>
    <property type="evidence" value="ECO:0007669"/>
    <property type="project" value="UniProtKB-EC"/>
</dbReference>
<evidence type="ECO:0000256" key="13">
    <source>
        <dbReference type="ARBA" id="ARBA00043219"/>
    </source>
</evidence>
<proteinExistence type="inferred from homology"/>
<dbReference type="GO" id="GO:0005953">
    <property type="term" value="C:CAAX-protein geranylgeranyltransferase complex"/>
    <property type="evidence" value="ECO:0007669"/>
    <property type="project" value="TreeGrafter"/>
</dbReference>
<dbReference type="AlphaFoldDB" id="A0AAV8ENJ1"/>
<comment type="similarity">
    <text evidence="2">Belongs to the protein prenyltransferase subunit alpha family.</text>
</comment>
<evidence type="ECO:0000256" key="1">
    <source>
        <dbReference type="ARBA" id="ARBA00001946"/>
    </source>
</evidence>
<comment type="cofactor">
    <cofactor evidence="1">
        <name>Mg(2+)</name>
        <dbReference type="ChEBI" id="CHEBI:18420"/>
    </cofactor>
</comment>
<reference evidence="17" key="1">
    <citation type="submission" date="2022-08" db="EMBL/GenBank/DDBJ databases">
        <authorList>
            <person name="Marques A."/>
        </authorList>
    </citation>
    <scope>NUCLEOTIDE SEQUENCE</scope>
    <source>
        <strain evidence="17">RhyPub2mFocal</strain>
        <tissue evidence="17">Leaves</tissue>
    </source>
</reference>
<dbReference type="Pfam" id="PF01239">
    <property type="entry name" value="PPTA"/>
    <property type="match status" value="5"/>
</dbReference>
<comment type="function">
    <text evidence="16">Essential subunit of both the farnesyltransferase and the geranylgeranyltransferase complex. Contributes to the transfer of a farnesyl or geranylgeranyl moiety from farnesyl or geranylgeranyl diphosphate to a cysteine at the fourth position from the C-terminus of several proteins having the C-terminal sequence Cys-aliphatic-aliphatic-X.</text>
</comment>
<dbReference type="Gene3D" id="1.25.40.120">
    <property type="entry name" value="Protein prenylyltransferase"/>
    <property type="match status" value="1"/>
</dbReference>
<evidence type="ECO:0000256" key="14">
    <source>
        <dbReference type="ARBA" id="ARBA00050225"/>
    </source>
</evidence>
<keyword evidence="18" id="KW-1185">Reference proteome</keyword>
<evidence type="ECO:0000256" key="4">
    <source>
        <dbReference type="ARBA" id="ARBA00012702"/>
    </source>
</evidence>
<dbReference type="SUPFAM" id="SSF48439">
    <property type="entry name" value="Protein prenylyltransferase"/>
    <property type="match status" value="1"/>
</dbReference>
<name>A0AAV8ENJ1_9POAL</name>
<dbReference type="Proteomes" id="UP001140206">
    <property type="component" value="Chromosome 3"/>
</dbReference>
<dbReference type="GO" id="GO:0005965">
    <property type="term" value="C:protein farnesyltransferase complex"/>
    <property type="evidence" value="ECO:0007669"/>
    <property type="project" value="TreeGrafter"/>
</dbReference>
<dbReference type="EC" id="2.5.1.58" evidence="4"/>
<evidence type="ECO:0000256" key="2">
    <source>
        <dbReference type="ARBA" id="ARBA00006734"/>
    </source>
</evidence>
<protein>
    <recommendedName>
        <fullName evidence="9">Protein farnesyltransferase/geranylgeranyltransferase type-1 subunit alpha</fullName>
        <ecNumber evidence="4">2.5.1.58</ecNumber>
        <ecNumber evidence="3">2.5.1.59</ecNumber>
    </recommendedName>
    <alternativeName>
        <fullName evidence="12">CAAX farnesyltransferase subunit alpha</fullName>
    </alternativeName>
    <alternativeName>
        <fullName evidence="11">FTase-alpha</fullName>
    </alternativeName>
    <alternativeName>
        <fullName evidence="10">Ras proteins prenyltransferase subunit alpha</fullName>
    </alternativeName>
    <alternativeName>
        <fullName evidence="13">Type I protein geranyl-geranyltransferase subunit alpha</fullName>
    </alternativeName>
</protein>
<gene>
    <name evidence="17" type="ORF">LUZ62_063929</name>
</gene>
<dbReference type="EMBL" id="JAMFTS010000003">
    <property type="protein sequence ID" value="KAJ4779672.1"/>
    <property type="molecule type" value="Genomic_DNA"/>
</dbReference>
<evidence type="ECO:0000313" key="17">
    <source>
        <dbReference type="EMBL" id="KAJ4779672.1"/>
    </source>
</evidence>
<evidence type="ECO:0000256" key="8">
    <source>
        <dbReference type="ARBA" id="ARBA00022842"/>
    </source>
</evidence>
<comment type="caution">
    <text evidence="17">The sequence shown here is derived from an EMBL/GenBank/DDBJ whole genome shotgun (WGS) entry which is preliminary data.</text>
</comment>
<evidence type="ECO:0000256" key="5">
    <source>
        <dbReference type="ARBA" id="ARBA00022602"/>
    </source>
</evidence>
<accession>A0AAV8ENJ1</accession>
<evidence type="ECO:0000256" key="15">
    <source>
        <dbReference type="ARBA" id="ARBA00050428"/>
    </source>
</evidence>
<keyword evidence="8" id="KW-0460">Magnesium</keyword>
<evidence type="ECO:0000256" key="3">
    <source>
        <dbReference type="ARBA" id="ARBA00012700"/>
    </source>
</evidence>
<evidence type="ECO:0000313" key="18">
    <source>
        <dbReference type="Proteomes" id="UP001140206"/>
    </source>
</evidence>
<evidence type="ECO:0000256" key="7">
    <source>
        <dbReference type="ARBA" id="ARBA00022737"/>
    </source>
</evidence>
<comment type="catalytic activity">
    <reaction evidence="15">
        <text>geranylgeranyl diphosphate + L-cysteinyl-[protein] = S-geranylgeranyl-L-cysteinyl-[protein] + diphosphate</text>
        <dbReference type="Rhea" id="RHEA:21240"/>
        <dbReference type="Rhea" id="RHEA-COMP:10131"/>
        <dbReference type="Rhea" id="RHEA-COMP:11537"/>
        <dbReference type="ChEBI" id="CHEBI:29950"/>
        <dbReference type="ChEBI" id="CHEBI:33019"/>
        <dbReference type="ChEBI" id="CHEBI:57533"/>
        <dbReference type="ChEBI" id="CHEBI:86021"/>
        <dbReference type="EC" id="2.5.1.59"/>
    </reaction>
</comment>
<evidence type="ECO:0000256" key="12">
    <source>
        <dbReference type="ARBA" id="ARBA00043086"/>
    </source>
</evidence>
<comment type="catalytic activity">
    <reaction evidence="14">
        <text>L-cysteinyl-[protein] + (2E,6E)-farnesyl diphosphate = S-(2E,6E)-farnesyl-L-cysteinyl-[protein] + diphosphate</text>
        <dbReference type="Rhea" id="RHEA:13345"/>
        <dbReference type="Rhea" id="RHEA-COMP:10131"/>
        <dbReference type="Rhea" id="RHEA-COMP:11535"/>
        <dbReference type="ChEBI" id="CHEBI:29950"/>
        <dbReference type="ChEBI" id="CHEBI:33019"/>
        <dbReference type="ChEBI" id="CHEBI:86019"/>
        <dbReference type="ChEBI" id="CHEBI:175763"/>
        <dbReference type="EC" id="2.5.1.58"/>
    </reaction>
</comment>
<dbReference type="GO" id="GO:0004662">
    <property type="term" value="F:CAAX-protein geranylgeranyltransferase activity"/>
    <property type="evidence" value="ECO:0007669"/>
    <property type="project" value="UniProtKB-EC"/>
</dbReference>
<evidence type="ECO:0000256" key="16">
    <source>
        <dbReference type="ARBA" id="ARBA00055749"/>
    </source>
</evidence>
<dbReference type="EC" id="2.5.1.59" evidence="3"/>
<keyword evidence="5" id="KW-0637">Prenyltransferase</keyword>
<dbReference type="FunFam" id="1.25.40.120:FF:000004">
    <property type="entry name" value="Protein farnesyltransferase/geranylgeranyltransferase type-1 subunit alpha"/>
    <property type="match status" value="1"/>
</dbReference>
<dbReference type="PANTHER" id="PTHR11129">
    <property type="entry name" value="PROTEIN FARNESYLTRANSFERASE ALPHA SUBUNIT/RAB GERANYLGERANYL TRANSFERASE ALPHA SUBUNIT"/>
    <property type="match status" value="1"/>
</dbReference>
<evidence type="ECO:0000256" key="10">
    <source>
        <dbReference type="ARBA" id="ARBA00041392"/>
    </source>
</evidence>
<evidence type="ECO:0000256" key="9">
    <source>
        <dbReference type="ARBA" id="ARBA00040965"/>
    </source>
</evidence>
<evidence type="ECO:0000256" key="6">
    <source>
        <dbReference type="ARBA" id="ARBA00022679"/>
    </source>
</evidence>
<dbReference type="PROSITE" id="PS51147">
    <property type="entry name" value="PFTA"/>
    <property type="match status" value="5"/>
</dbReference>
<evidence type="ECO:0000256" key="11">
    <source>
        <dbReference type="ARBA" id="ARBA00042436"/>
    </source>
</evidence>
<sequence length="401" mass="47129">MMGDILIWKEKLKKGNRSASLAFFLAKILDINEYVYIECTFKILFLHYLKIKSPFTNRISFFFHFYPKNKKMPSSSSEQAYVPLRQRAEWADVRPVPQDEGPHPVVPIAYTEEFRDVMDYFRAVYVARELSPRALRLTTEALLRNPGNYTIWHFRRLVFDALDSDLVEETLFVDNLAKANSKNYQIWHHKRWLAEKLGPEAANDDHDFTRFILCHDAKNYHAWSHRQWVLQKLGGWDKELDFCHQLLEEDIFNNSAWNQRFFVITRSPLLGGLSAMWDSEVDYTIKAILQNPNNESPWRYLQGLYKGNPDSLITDERIPQLLLNSLKENSYCVFAWNFLLDVLCKGLRPNKEIEEAVKGFTELDDAGSSDQDLPTRICSALERMDPIRVNYWAWRKSNLTL</sequence>
<organism evidence="17 18">
    <name type="scientific">Rhynchospora pubera</name>
    <dbReference type="NCBI Taxonomy" id="906938"/>
    <lineage>
        <taxon>Eukaryota</taxon>
        <taxon>Viridiplantae</taxon>
        <taxon>Streptophyta</taxon>
        <taxon>Embryophyta</taxon>
        <taxon>Tracheophyta</taxon>
        <taxon>Spermatophyta</taxon>
        <taxon>Magnoliopsida</taxon>
        <taxon>Liliopsida</taxon>
        <taxon>Poales</taxon>
        <taxon>Cyperaceae</taxon>
        <taxon>Cyperoideae</taxon>
        <taxon>Rhynchosporeae</taxon>
        <taxon>Rhynchospora</taxon>
    </lineage>
</organism>
<dbReference type="InterPro" id="IPR002088">
    <property type="entry name" value="Prenyl_trans_a"/>
</dbReference>